<keyword evidence="1" id="KW-1133">Transmembrane helix</keyword>
<protein>
    <submittedName>
        <fullName evidence="2">Alkaline shock response membrane anchor protein AmaP</fullName>
    </submittedName>
</protein>
<keyword evidence="1" id="KW-0472">Membrane</keyword>
<gene>
    <name evidence="2" type="primary">amaP</name>
    <name evidence="2" type="ORF">ACFOZ4_17800</name>
</gene>
<dbReference type="EMBL" id="JBHSAY010000009">
    <property type="protein sequence ID" value="MFC4132466.1"/>
    <property type="molecule type" value="Genomic_DNA"/>
</dbReference>
<keyword evidence="3" id="KW-1185">Reference proteome</keyword>
<evidence type="ECO:0000313" key="2">
    <source>
        <dbReference type="EMBL" id="MFC4132466.1"/>
    </source>
</evidence>
<name>A0ABV8LN64_9ACTN</name>
<dbReference type="RefSeq" id="WP_253753182.1">
    <property type="nucleotide sequence ID" value="NZ_JAMZDZ010000001.1"/>
</dbReference>
<evidence type="ECO:0000313" key="3">
    <source>
        <dbReference type="Proteomes" id="UP001595816"/>
    </source>
</evidence>
<reference evidence="3" key="1">
    <citation type="journal article" date="2019" name="Int. J. Syst. Evol. Microbiol.">
        <title>The Global Catalogue of Microorganisms (GCM) 10K type strain sequencing project: providing services to taxonomists for standard genome sequencing and annotation.</title>
        <authorList>
            <consortium name="The Broad Institute Genomics Platform"/>
            <consortium name="The Broad Institute Genome Sequencing Center for Infectious Disease"/>
            <person name="Wu L."/>
            <person name="Ma J."/>
        </authorList>
    </citation>
    <scope>NUCLEOTIDE SEQUENCE [LARGE SCALE GENOMIC DNA]</scope>
    <source>
        <strain evidence="3">CGMCC 4.7289</strain>
    </source>
</reference>
<feature type="transmembrane region" description="Helical" evidence="1">
    <location>
        <begin position="9"/>
        <end position="33"/>
    </location>
</feature>
<feature type="transmembrane region" description="Helical" evidence="1">
    <location>
        <begin position="57"/>
        <end position="83"/>
    </location>
</feature>
<dbReference type="Proteomes" id="UP001595816">
    <property type="component" value="Unassembled WGS sequence"/>
</dbReference>
<sequence>MHADRTNRVILTIIGFLLLAGGVIVALTAFGGFGDARAGRLLTANRVWTFAGDNGRWFWPVVGVLALVVLALAVRWLIAILFGTDRLRSLRLRTEGSRDRVTLAAPAVSDAVRAEVETYRGVRSVRARLVGEADDPVLTLRVGTDLDADLAAIRDRVERDAVAHARQALDRPELRVRLDLEVERQQGVRVH</sequence>
<evidence type="ECO:0000256" key="1">
    <source>
        <dbReference type="SAM" id="Phobius"/>
    </source>
</evidence>
<proteinExistence type="predicted"/>
<dbReference type="NCBIfam" id="NF033218">
    <property type="entry name" value="anchor_AmaP"/>
    <property type="match status" value="1"/>
</dbReference>
<organism evidence="2 3">
    <name type="scientific">Hamadaea flava</name>
    <dbReference type="NCBI Taxonomy" id="1742688"/>
    <lineage>
        <taxon>Bacteria</taxon>
        <taxon>Bacillati</taxon>
        <taxon>Actinomycetota</taxon>
        <taxon>Actinomycetes</taxon>
        <taxon>Micromonosporales</taxon>
        <taxon>Micromonosporaceae</taxon>
        <taxon>Hamadaea</taxon>
    </lineage>
</organism>
<keyword evidence="1" id="KW-0812">Transmembrane</keyword>
<accession>A0ABV8LN64</accession>
<comment type="caution">
    <text evidence="2">The sequence shown here is derived from an EMBL/GenBank/DDBJ whole genome shotgun (WGS) entry which is preliminary data.</text>
</comment>